<dbReference type="SUPFAM" id="SSF47473">
    <property type="entry name" value="EF-hand"/>
    <property type="match status" value="1"/>
</dbReference>
<dbReference type="Gene3D" id="1.10.238.10">
    <property type="entry name" value="EF-hand"/>
    <property type="match status" value="1"/>
</dbReference>
<dbReference type="InterPro" id="IPR002048">
    <property type="entry name" value="EF_hand_dom"/>
</dbReference>
<keyword evidence="4" id="KW-1185">Reference proteome</keyword>
<reference evidence="3 4" key="1">
    <citation type="journal article" date="2022" name="Nat. Ecol. Evol.">
        <title>A masculinizing supergene underlies an exaggerated male reproductive morph in a spider.</title>
        <authorList>
            <person name="Hendrickx F."/>
            <person name="De Corte Z."/>
            <person name="Sonet G."/>
            <person name="Van Belleghem S.M."/>
            <person name="Kostlbacher S."/>
            <person name="Vangestel C."/>
        </authorList>
    </citation>
    <scope>NUCLEOTIDE SEQUENCE [LARGE SCALE GENOMIC DNA]</scope>
    <source>
        <strain evidence="3">W744_W776</strain>
    </source>
</reference>
<dbReference type="InterPro" id="IPR018247">
    <property type="entry name" value="EF_Hand_1_Ca_BS"/>
</dbReference>
<dbReference type="Proteomes" id="UP000827092">
    <property type="component" value="Unassembled WGS sequence"/>
</dbReference>
<dbReference type="InterPro" id="IPR011992">
    <property type="entry name" value="EF-hand-dom_pair"/>
</dbReference>
<protein>
    <recommendedName>
        <fullName evidence="2">EF-hand domain-containing protein</fullName>
    </recommendedName>
</protein>
<evidence type="ECO:0000256" key="1">
    <source>
        <dbReference type="ARBA" id="ARBA00022837"/>
    </source>
</evidence>
<evidence type="ECO:0000259" key="2">
    <source>
        <dbReference type="PROSITE" id="PS50222"/>
    </source>
</evidence>
<dbReference type="CDD" id="cd00051">
    <property type="entry name" value="EFh"/>
    <property type="match status" value="1"/>
</dbReference>
<dbReference type="EMBL" id="JAFNEN010000149">
    <property type="protein sequence ID" value="KAG8191951.1"/>
    <property type="molecule type" value="Genomic_DNA"/>
</dbReference>
<evidence type="ECO:0000313" key="3">
    <source>
        <dbReference type="EMBL" id="KAG8191951.1"/>
    </source>
</evidence>
<sequence>MYRYSDELRDVLTRIRSPHCHTCDNGDIVEVRRNVSFMPPRPNPPRIIEKTIIDHQDCCCDPKPGPHCCDHRPSPLHGCDCHRHIDRCCCGVDCRGKDLVQFQPRTVVKRTTTVSADSTYSVLERWFKRYKNEDGYLGKAGLAELIENLGRSSDKKGVRRALKDADADGDNQLSFREYLRMWHKAASHGDDFLEATGCQDIVDIVNEYDLYPNVSCTDCYHHTTGKNDDQDTEDQGKCRCGSKNVIPPFVQTSNEIKRMNSQTNESGLTPIFKPELPIFSCNRLPACRPKNWRD</sequence>
<dbReference type="PROSITE" id="PS50222">
    <property type="entry name" value="EF_HAND_2"/>
    <property type="match status" value="1"/>
</dbReference>
<name>A0AAV6V8M6_9ARAC</name>
<comment type="caution">
    <text evidence="3">The sequence shown here is derived from an EMBL/GenBank/DDBJ whole genome shotgun (WGS) entry which is preliminary data.</text>
</comment>
<gene>
    <name evidence="3" type="ORF">JTE90_007746</name>
</gene>
<proteinExistence type="predicted"/>
<organism evidence="3 4">
    <name type="scientific">Oedothorax gibbosus</name>
    <dbReference type="NCBI Taxonomy" id="931172"/>
    <lineage>
        <taxon>Eukaryota</taxon>
        <taxon>Metazoa</taxon>
        <taxon>Ecdysozoa</taxon>
        <taxon>Arthropoda</taxon>
        <taxon>Chelicerata</taxon>
        <taxon>Arachnida</taxon>
        <taxon>Araneae</taxon>
        <taxon>Araneomorphae</taxon>
        <taxon>Entelegynae</taxon>
        <taxon>Araneoidea</taxon>
        <taxon>Linyphiidae</taxon>
        <taxon>Erigoninae</taxon>
        <taxon>Oedothorax</taxon>
    </lineage>
</organism>
<keyword evidence="1" id="KW-0106">Calcium</keyword>
<dbReference type="PROSITE" id="PS00018">
    <property type="entry name" value="EF_HAND_1"/>
    <property type="match status" value="1"/>
</dbReference>
<accession>A0AAV6V8M6</accession>
<feature type="domain" description="EF-hand" evidence="2">
    <location>
        <begin position="153"/>
        <end position="188"/>
    </location>
</feature>
<dbReference type="AlphaFoldDB" id="A0AAV6V8M6"/>
<evidence type="ECO:0000313" key="4">
    <source>
        <dbReference type="Proteomes" id="UP000827092"/>
    </source>
</evidence>
<dbReference type="GO" id="GO:0005509">
    <property type="term" value="F:calcium ion binding"/>
    <property type="evidence" value="ECO:0007669"/>
    <property type="project" value="InterPro"/>
</dbReference>